<organism evidence="1 2">
    <name type="scientific">Melastoma candidum</name>
    <dbReference type="NCBI Taxonomy" id="119954"/>
    <lineage>
        <taxon>Eukaryota</taxon>
        <taxon>Viridiplantae</taxon>
        <taxon>Streptophyta</taxon>
        <taxon>Embryophyta</taxon>
        <taxon>Tracheophyta</taxon>
        <taxon>Spermatophyta</taxon>
        <taxon>Magnoliopsida</taxon>
        <taxon>eudicotyledons</taxon>
        <taxon>Gunneridae</taxon>
        <taxon>Pentapetalae</taxon>
        <taxon>rosids</taxon>
        <taxon>malvids</taxon>
        <taxon>Myrtales</taxon>
        <taxon>Melastomataceae</taxon>
        <taxon>Melastomatoideae</taxon>
        <taxon>Melastomateae</taxon>
        <taxon>Melastoma</taxon>
    </lineage>
</organism>
<sequence length="1357" mass="151257">MREGLRSGKLRVRPEREKILSEKKLEEEDMTNDVSLDGGEAHVLGASDQEVVVPSELGYEGVGEERPEVSKVKFGETVSRELGEFDNGELEQGQTLREHCCYPKATSGSIAKRVKADDLAGAVPFSGPVLRSMTIIGGRSGRRDREDDGIISIEVKKKRGRPPKIEKAEVDVEKKDEVISAEVKEKIGRPPKKEIASTEVKKKRGRPPTSKKAEVDDNEKDEIISVEVKKKKKKKKRGRPSKIKKAEVDENKEDEIIPIEVKKWEQPPKIMESEIDENKKDKQLNNDQWPHKLRKKRGRPSKLETLMIDEEKCSLLNKNQLKKRGRPHKRRSRPPKEGKPPVALAKSPHVVGNVHDSTGDRRILRVKKSWKKFVGRALRRGKQGKNVDLKRHKTHKKKCDVILENGEDKRKGENQEGSRREEKQIVRDKIMRLIMGAGWTVQYRPREGRTYRDAVYVSPDGKMCWSITLAYKVLKRHYEECDGESAVYTKGFVFNHITDEELGILARITKNKRLKRTRSSEKTSLGGPVCAQVWGKRLLHGESQLPSGNRRRQETENNKRRGLLVRKAGDSESGEEDYILYKGKRTVLAWMIDMGVVPDNGVVLYRQRKASQADLNGWVTKDGIRCSCCDEVITITEFEAHAGHESRNMALQNILLENSKSLLQCELTTWNKQEESAKKGFYNIDTNCDDPNDDTCGICGDGGNLVCCESCPSTFHLCCLGIKKSPSGDWHCPYCSCKYCGMVAVGTGERSNNGDTAISALNKCLLCEDKFHRLCVLEEDIIEDAWASRSFCGKKCLKLHEDIEGLLGVEHKLEEGYSCMLVRRSDIDFGITTFDELSLKVHGNSKVAVALSIMNECFLPADDRRSGINLIQNILYNCGSNFNRLNFSGFYTAILEKGDEMISVASVRIHGNLLAEMPFIGTRYMYRRQGMCRRLLTALESILCTLKVEKLIIPAIDELKETWTSVFGFEPARGELRKRMRNMNILAFPGVDMLQKQLSIPPALVENVISPIGPFSTQDNDVNKDGSDITNDGVQFSDSENGKNQITQLYEPSDTKEKEKCSNIRNPIPDNHESPQDLPTCLNSEAPGADVGLEEKPSVDAKIIPCTEPRFLDIADKESLIMPLSNSGGSQNFARDQKTESPFSRKFSENVKDGKEGLVLGNGSLSLREAFHDAEKEILSGVEPSLHHMEELPSSRSESEDPLYQVTASNGPCIRAPLATCSSEVFPLQDIMVGGGPVFPIDCNHEPPAAEGAKGHLSGEFPGNVLDGKQGMAPVNGSSSPDELFYDAKEETVAVSVSSPQADEKPPTNEFEPDNTLQPAADSSGPCNEAPSDKPSQVSLSQDNQIKDIEDGSPLSG</sequence>
<evidence type="ECO:0000313" key="2">
    <source>
        <dbReference type="Proteomes" id="UP001057402"/>
    </source>
</evidence>
<reference evidence="2" key="1">
    <citation type="journal article" date="2023" name="Front. Plant Sci.">
        <title>Chromosomal-level genome assembly of Melastoma candidum provides insights into trichome evolution.</title>
        <authorList>
            <person name="Zhong Y."/>
            <person name="Wu W."/>
            <person name="Sun C."/>
            <person name="Zou P."/>
            <person name="Liu Y."/>
            <person name="Dai S."/>
            <person name="Zhou R."/>
        </authorList>
    </citation>
    <scope>NUCLEOTIDE SEQUENCE [LARGE SCALE GENOMIC DNA]</scope>
</reference>
<protein>
    <submittedName>
        <fullName evidence="1">Uncharacterized protein</fullName>
    </submittedName>
</protein>
<dbReference type="Proteomes" id="UP001057402">
    <property type="component" value="Chromosome 8"/>
</dbReference>
<proteinExistence type="predicted"/>
<evidence type="ECO:0000313" key="1">
    <source>
        <dbReference type="EMBL" id="KAI4329721.1"/>
    </source>
</evidence>
<name>A0ACB9N0H7_9MYRT</name>
<keyword evidence="2" id="KW-1185">Reference proteome</keyword>
<dbReference type="EMBL" id="CM042887">
    <property type="protein sequence ID" value="KAI4329721.1"/>
    <property type="molecule type" value="Genomic_DNA"/>
</dbReference>
<comment type="caution">
    <text evidence="1">The sequence shown here is derived from an EMBL/GenBank/DDBJ whole genome shotgun (WGS) entry which is preliminary data.</text>
</comment>
<gene>
    <name evidence="1" type="ORF">MLD38_028074</name>
</gene>
<accession>A0ACB9N0H7</accession>